<sequence>MIKVLFGTESGNSEMVADDIVDFLEESGMEAEAVGMEDYDVSELSSEEKVVLITSTYGEGELPETTQPFYEALKELNPDLSSVSFSAFGLGDSTYETFCNGIDVMASLMKELGATQAGETGRHDAAKGVSLTDACTEWAKLTLA</sequence>
<accession>A0AAN0Y6D8</accession>
<dbReference type="KEGG" id="vna:PN96_21675"/>
<protein>
    <submittedName>
        <fullName evidence="5">Nitric oxide synthase</fullName>
    </submittedName>
</protein>
<feature type="domain" description="Flavodoxin-like" evidence="4">
    <location>
        <begin position="2"/>
        <end position="143"/>
    </location>
</feature>
<evidence type="ECO:0000256" key="2">
    <source>
        <dbReference type="ARBA" id="ARBA00022643"/>
    </source>
</evidence>
<dbReference type="InterPro" id="IPR008254">
    <property type="entry name" value="Flavodoxin/NO_synth"/>
</dbReference>
<dbReference type="GO" id="GO:0016491">
    <property type="term" value="F:oxidoreductase activity"/>
    <property type="evidence" value="ECO:0007669"/>
    <property type="project" value="TreeGrafter"/>
</dbReference>
<dbReference type="SUPFAM" id="SSF52218">
    <property type="entry name" value="Flavoproteins"/>
    <property type="match status" value="1"/>
</dbReference>
<dbReference type="PROSITE" id="PS50902">
    <property type="entry name" value="FLAVODOXIN_LIKE"/>
    <property type="match status" value="1"/>
</dbReference>
<reference evidence="5 6" key="1">
    <citation type="submission" date="2016-07" db="EMBL/GenBank/DDBJ databases">
        <title>Developing Vibrio natriegens as a novel, fast-growing host for biotechnology.</title>
        <authorList>
            <person name="Weinstock M.T."/>
            <person name="Hesek E.D."/>
            <person name="Wilson C.M."/>
            <person name="Gibson D.G."/>
        </authorList>
    </citation>
    <scope>NUCLEOTIDE SEQUENCE [LARGE SCALE GENOMIC DNA]</scope>
    <source>
        <strain evidence="5 6">ATCC 14048</strain>
    </source>
</reference>
<dbReference type="AlphaFoldDB" id="A0AAN0Y6D8"/>
<dbReference type="Proteomes" id="UP000092741">
    <property type="component" value="Chromosome 2"/>
</dbReference>
<evidence type="ECO:0000313" key="5">
    <source>
        <dbReference type="EMBL" id="ANQ14477.1"/>
    </source>
</evidence>
<dbReference type="RefSeq" id="WP_020336053.1">
    <property type="nucleotide sequence ID" value="NZ_ATFJ01000039.1"/>
</dbReference>
<dbReference type="EMBL" id="CP016346">
    <property type="protein sequence ID" value="ANQ14477.1"/>
    <property type="molecule type" value="Genomic_DNA"/>
</dbReference>
<dbReference type="InterPro" id="IPR029039">
    <property type="entry name" value="Flavoprotein-like_sf"/>
</dbReference>
<proteinExistence type="predicted"/>
<dbReference type="PRINTS" id="PR00369">
    <property type="entry name" value="FLAVODOXIN"/>
</dbReference>
<dbReference type="GO" id="GO:0050660">
    <property type="term" value="F:flavin adenine dinucleotide binding"/>
    <property type="evidence" value="ECO:0007669"/>
    <property type="project" value="TreeGrafter"/>
</dbReference>
<keyword evidence="2" id="KW-0288">FMN</keyword>
<name>A0AAN0Y6D8_VIBNA</name>
<gene>
    <name evidence="5" type="ORF">BA890_17170</name>
</gene>
<evidence type="ECO:0000259" key="4">
    <source>
        <dbReference type="PROSITE" id="PS50902"/>
    </source>
</evidence>
<keyword evidence="3" id="KW-0813">Transport</keyword>
<keyword evidence="3" id="KW-0249">Electron transport</keyword>
<organism evidence="5 6">
    <name type="scientific">Vibrio natriegens NBRC 15636 = ATCC 14048 = DSM 759</name>
    <dbReference type="NCBI Taxonomy" id="1219067"/>
    <lineage>
        <taxon>Bacteria</taxon>
        <taxon>Pseudomonadati</taxon>
        <taxon>Pseudomonadota</taxon>
        <taxon>Gammaproteobacteria</taxon>
        <taxon>Vibrionales</taxon>
        <taxon>Vibrionaceae</taxon>
        <taxon>Vibrio</taxon>
    </lineage>
</organism>
<evidence type="ECO:0000256" key="3">
    <source>
        <dbReference type="ARBA" id="ARBA00022982"/>
    </source>
</evidence>
<dbReference type="PANTHER" id="PTHR19384">
    <property type="entry name" value="NITRIC OXIDE SYNTHASE-RELATED"/>
    <property type="match status" value="1"/>
</dbReference>
<dbReference type="Gene3D" id="3.40.50.360">
    <property type="match status" value="1"/>
</dbReference>
<dbReference type="GeneID" id="70915455"/>
<dbReference type="Pfam" id="PF00258">
    <property type="entry name" value="Flavodoxin_1"/>
    <property type="match status" value="1"/>
</dbReference>
<dbReference type="GO" id="GO:0005829">
    <property type="term" value="C:cytosol"/>
    <property type="evidence" value="ECO:0007669"/>
    <property type="project" value="TreeGrafter"/>
</dbReference>
<dbReference type="InterPro" id="IPR001094">
    <property type="entry name" value="Flavdoxin-like"/>
</dbReference>
<keyword evidence="1" id="KW-0285">Flavoprotein</keyword>
<evidence type="ECO:0000256" key="1">
    <source>
        <dbReference type="ARBA" id="ARBA00022630"/>
    </source>
</evidence>
<evidence type="ECO:0000313" key="6">
    <source>
        <dbReference type="Proteomes" id="UP000092741"/>
    </source>
</evidence>
<dbReference type="GO" id="GO:0010181">
    <property type="term" value="F:FMN binding"/>
    <property type="evidence" value="ECO:0007669"/>
    <property type="project" value="InterPro"/>
</dbReference>
<keyword evidence="6" id="KW-1185">Reference proteome</keyword>